<feature type="region of interest" description="Disordered" evidence="1">
    <location>
        <begin position="1"/>
        <end position="57"/>
    </location>
</feature>
<feature type="compositionally biased region" description="Basic and acidic residues" evidence="1">
    <location>
        <begin position="14"/>
        <end position="24"/>
    </location>
</feature>
<dbReference type="Proteomes" id="UP000606786">
    <property type="component" value="Unassembled WGS sequence"/>
</dbReference>
<accession>A0A811UC61</accession>
<feature type="compositionally biased region" description="Basic residues" evidence="1">
    <location>
        <begin position="39"/>
        <end position="55"/>
    </location>
</feature>
<dbReference type="AlphaFoldDB" id="A0A811UC61"/>
<gene>
    <name evidence="2" type="ORF">CCAP1982_LOCUS5143</name>
</gene>
<evidence type="ECO:0000313" key="2">
    <source>
        <dbReference type="EMBL" id="CAD6996474.1"/>
    </source>
</evidence>
<sequence>MAGGDKASVAHGSTGKERAPEHSIRAGCTPKGRMQRDKCKGKKVHAKHTRAHTRTQPHTSSCACVAVRWFLITKATRVLCRLPFTD</sequence>
<reference evidence="2" key="1">
    <citation type="submission" date="2020-11" db="EMBL/GenBank/DDBJ databases">
        <authorList>
            <person name="Whitehead M."/>
        </authorList>
    </citation>
    <scope>NUCLEOTIDE SEQUENCE</scope>
    <source>
        <strain evidence="2">EGII</strain>
    </source>
</reference>
<evidence type="ECO:0000256" key="1">
    <source>
        <dbReference type="SAM" id="MobiDB-lite"/>
    </source>
</evidence>
<organism evidence="2 3">
    <name type="scientific">Ceratitis capitata</name>
    <name type="common">Mediterranean fruit fly</name>
    <name type="synonym">Tephritis capitata</name>
    <dbReference type="NCBI Taxonomy" id="7213"/>
    <lineage>
        <taxon>Eukaryota</taxon>
        <taxon>Metazoa</taxon>
        <taxon>Ecdysozoa</taxon>
        <taxon>Arthropoda</taxon>
        <taxon>Hexapoda</taxon>
        <taxon>Insecta</taxon>
        <taxon>Pterygota</taxon>
        <taxon>Neoptera</taxon>
        <taxon>Endopterygota</taxon>
        <taxon>Diptera</taxon>
        <taxon>Brachycera</taxon>
        <taxon>Muscomorpha</taxon>
        <taxon>Tephritoidea</taxon>
        <taxon>Tephritidae</taxon>
        <taxon>Ceratitis</taxon>
        <taxon>Ceratitis</taxon>
    </lineage>
</organism>
<evidence type="ECO:0000313" key="3">
    <source>
        <dbReference type="Proteomes" id="UP000606786"/>
    </source>
</evidence>
<keyword evidence="3" id="KW-1185">Reference proteome</keyword>
<name>A0A811UC61_CERCA</name>
<dbReference type="EMBL" id="CAJHJT010000001">
    <property type="protein sequence ID" value="CAD6996474.1"/>
    <property type="molecule type" value="Genomic_DNA"/>
</dbReference>
<proteinExistence type="predicted"/>
<protein>
    <submittedName>
        <fullName evidence="2">(Mediterranean fruit fly) hypothetical protein</fullName>
    </submittedName>
</protein>
<comment type="caution">
    <text evidence="2">The sequence shown here is derived from an EMBL/GenBank/DDBJ whole genome shotgun (WGS) entry which is preliminary data.</text>
</comment>